<keyword evidence="15" id="KW-1185">Reference proteome</keyword>
<reference evidence="14 15" key="1">
    <citation type="submission" date="2019-07" db="EMBL/GenBank/DDBJ databases">
        <authorList>
            <person name="Kim J."/>
        </authorList>
    </citation>
    <scope>NUCLEOTIDE SEQUENCE [LARGE SCALE GENOMIC DNA]</scope>
    <source>
        <strain evidence="15">dk17</strain>
    </source>
</reference>
<dbReference type="GO" id="GO:0044718">
    <property type="term" value="P:siderophore transmembrane transport"/>
    <property type="evidence" value="ECO:0007669"/>
    <property type="project" value="TreeGrafter"/>
</dbReference>
<dbReference type="InterPro" id="IPR008969">
    <property type="entry name" value="CarboxyPept-like_regulatory"/>
</dbReference>
<dbReference type="PROSITE" id="PS52016">
    <property type="entry name" value="TONB_DEPENDENT_REC_3"/>
    <property type="match status" value="1"/>
</dbReference>
<comment type="similarity">
    <text evidence="10 11">Belongs to the TonB-dependent receptor family.</text>
</comment>
<keyword evidence="8 14" id="KW-0675">Receptor</keyword>
<dbReference type="InterPro" id="IPR039426">
    <property type="entry name" value="TonB-dep_rcpt-like"/>
</dbReference>
<dbReference type="Gene3D" id="2.60.40.1120">
    <property type="entry name" value="Carboxypeptidase-like, regulatory domain"/>
    <property type="match status" value="1"/>
</dbReference>
<keyword evidence="6 11" id="KW-0798">TonB box</keyword>
<keyword evidence="3 10" id="KW-1134">Transmembrane beta strand</keyword>
<dbReference type="InterPro" id="IPR000531">
    <property type="entry name" value="Beta-barrel_TonB"/>
</dbReference>
<feature type="domain" description="TonB-dependent receptor-like beta-barrel" evidence="12">
    <location>
        <begin position="362"/>
        <end position="746"/>
    </location>
</feature>
<comment type="subcellular location">
    <subcellularLocation>
        <location evidence="1 10">Cell outer membrane</location>
        <topology evidence="1 10">Multi-pass membrane protein</topology>
    </subcellularLocation>
</comment>
<dbReference type="EMBL" id="VOEJ01000007">
    <property type="protein sequence ID" value="TWR26572.1"/>
    <property type="molecule type" value="Genomic_DNA"/>
</dbReference>
<evidence type="ECO:0000256" key="4">
    <source>
        <dbReference type="ARBA" id="ARBA00022692"/>
    </source>
</evidence>
<evidence type="ECO:0000256" key="8">
    <source>
        <dbReference type="ARBA" id="ARBA00023170"/>
    </source>
</evidence>
<dbReference type="Pfam" id="PF07715">
    <property type="entry name" value="Plug"/>
    <property type="match status" value="1"/>
</dbReference>
<evidence type="ECO:0000256" key="1">
    <source>
        <dbReference type="ARBA" id="ARBA00004571"/>
    </source>
</evidence>
<keyword evidence="4 10" id="KW-0812">Transmembrane</keyword>
<evidence type="ECO:0000313" key="15">
    <source>
        <dbReference type="Proteomes" id="UP000320042"/>
    </source>
</evidence>
<comment type="caution">
    <text evidence="14">The sequence shown here is derived from an EMBL/GenBank/DDBJ whole genome shotgun (WGS) entry which is preliminary data.</text>
</comment>
<dbReference type="GO" id="GO:0009279">
    <property type="term" value="C:cell outer membrane"/>
    <property type="evidence" value="ECO:0007669"/>
    <property type="project" value="UniProtKB-SubCell"/>
</dbReference>
<dbReference type="Gene3D" id="2.40.170.20">
    <property type="entry name" value="TonB-dependent receptor, beta-barrel domain"/>
    <property type="match status" value="1"/>
</dbReference>
<dbReference type="GO" id="GO:0015344">
    <property type="term" value="F:siderophore uptake transmembrane transporter activity"/>
    <property type="evidence" value="ECO:0007669"/>
    <property type="project" value="TreeGrafter"/>
</dbReference>
<evidence type="ECO:0000256" key="5">
    <source>
        <dbReference type="ARBA" id="ARBA00022729"/>
    </source>
</evidence>
<evidence type="ECO:0000313" key="14">
    <source>
        <dbReference type="EMBL" id="TWR26572.1"/>
    </source>
</evidence>
<evidence type="ECO:0000259" key="13">
    <source>
        <dbReference type="Pfam" id="PF07715"/>
    </source>
</evidence>
<dbReference type="AlphaFoldDB" id="A0A563U5J4"/>
<keyword evidence="5" id="KW-0732">Signal</keyword>
<accession>A0A563U5J4</accession>
<keyword evidence="9 10" id="KW-0998">Cell outer membrane</keyword>
<protein>
    <submittedName>
        <fullName evidence="14">TonB-dependent receptor</fullName>
    </submittedName>
</protein>
<dbReference type="PANTHER" id="PTHR30069:SF29">
    <property type="entry name" value="HEMOGLOBIN AND HEMOGLOBIN-HAPTOGLOBIN-BINDING PROTEIN 1-RELATED"/>
    <property type="match status" value="1"/>
</dbReference>
<dbReference type="SUPFAM" id="SSF49464">
    <property type="entry name" value="Carboxypeptidase regulatory domain-like"/>
    <property type="match status" value="1"/>
</dbReference>
<proteinExistence type="inferred from homology"/>
<dbReference type="SUPFAM" id="SSF56935">
    <property type="entry name" value="Porins"/>
    <property type="match status" value="1"/>
</dbReference>
<evidence type="ECO:0000256" key="6">
    <source>
        <dbReference type="ARBA" id="ARBA00023077"/>
    </source>
</evidence>
<evidence type="ECO:0000256" key="9">
    <source>
        <dbReference type="ARBA" id="ARBA00023237"/>
    </source>
</evidence>
<dbReference type="PANTHER" id="PTHR30069">
    <property type="entry name" value="TONB-DEPENDENT OUTER MEMBRANE RECEPTOR"/>
    <property type="match status" value="1"/>
</dbReference>
<organism evidence="14 15">
    <name type="scientific">Mucilaginibacter pallidiroseus</name>
    <dbReference type="NCBI Taxonomy" id="2599295"/>
    <lineage>
        <taxon>Bacteria</taxon>
        <taxon>Pseudomonadati</taxon>
        <taxon>Bacteroidota</taxon>
        <taxon>Sphingobacteriia</taxon>
        <taxon>Sphingobacteriales</taxon>
        <taxon>Sphingobacteriaceae</taxon>
        <taxon>Mucilaginibacter</taxon>
    </lineage>
</organism>
<dbReference type="Gene3D" id="2.170.130.10">
    <property type="entry name" value="TonB-dependent receptor, plug domain"/>
    <property type="match status" value="1"/>
</dbReference>
<evidence type="ECO:0000256" key="3">
    <source>
        <dbReference type="ARBA" id="ARBA00022452"/>
    </source>
</evidence>
<evidence type="ECO:0000256" key="11">
    <source>
        <dbReference type="RuleBase" id="RU003357"/>
    </source>
</evidence>
<dbReference type="Pfam" id="PF13715">
    <property type="entry name" value="CarbopepD_reg_2"/>
    <property type="match status" value="1"/>
</dbReference>
<dbReference type="InterPro" id="IPR037066">
    <property type="entry name" value="Plug_dom_sf"/>
</dbReference>
<dbReference type="Proteomes" id="UP000320042">
    <property type="component" value="Unassembled WGS sequence"/>
</dbReference>
<gene>
    <name evidence="14" type="ORF">FPZ43_15305</name>
</gene>
<keyword evidence="7 10" id="KW-0472">Membrane</keyword>
<evidence type="ECO:0000256" key="10">
    <source>
        <dbReference type="PROSITE-ProRule" id="PRU01360"/>
    </source>
</evidence>
<dbReference type="OrthoDB" id="9795928at2"/>
<dbReference type="Pfam" id="PF00593">
    <property type="entry name" value="TonB_dep_Rec_b-barrel"/>
    <property type="match status" value="1"/>
</dbReference>
<evidence type="ECO:0000256" key="7">
    <source>
        <dbReference type="ARBA" id="ARBA00023136"/>
    </source>
</evidence>
<keyword evidence="2 10" id="KW-0813">Transport</keyword>
<name>A0A563U5J4_9SPHI</name>
<evidence type="ECO:0000259" key="12">
    <source>
        <dbReference type="Pfam" id="PF00593"/>
    </source>
</evidence>
<evidence type="ECO:0000256" key="2">
    <source>
        <dbReference type="ARBA" id="ARBA00022448"/>
    </source>
</evidence>
<feature type="domain" description="TonB-dependent receptor plug" evidence="13">
    <location>
        <begin position="111"/>
        <end position="211"/>
    </location>
</feature>
<dbReference type="InterPro" id="IPR012910">
    <property type="entry name" value="Plug_dom"/>
</dbReference>
<dbReference type="InterPro" id="IPR036942">
    <property type="entry name" value="Beta-barrel_TonB_sf"/>
</dbReference>
<sequence length="783" mass="87739">MGLFIPQQLLGQQTNLKGRVIHADGQPLFGAIIKVEGATQHWVTDSAGSFSLKVTGIHHRLTISHVGYKTASKHIDAGAGFIEIKLQPLNTQLAEVVVKDSHADDRRASESMNVEIVDKDFIRRNLGGSLMATLSRLPGIKTIGIGSGQSKPLIRGLGFNRVVVADKGIKHEGQQWGADHGLELDQFAAQEVEILKGAASFMYGADAIAGVVDVKPTLPPKANSVGGSIDLIGKTNNNLYGTSVNLYGRNKNWFFDSRISYQNYGDYAVPADTVFVYDYAVKLHNKRLRNTAGHETGLHLDAGFIGSKFRSVFYVSNVFSKSGFFANAHGLEPRRVDTLLHDRSSRDIQFPYQQVNHFKLINRSQYQAGRHLLQADLGYQHNFRQEYSQYVNHGYMPANYPDTMRIPQTLERQFDKHVYSINLRDKILLGSHELNLGVSAEHQNNNISGWSFLVPAFKQAAAGAYLYDKIRLNDTWLLHGAIRYDYSRINISGYSDWFLSEGTRLSRANSMSRTFNSLVWSAGANYTPGGVLSIKANIGKSFRVPIAKELAANGVNYHYFSYERGNPSLNAEQSYQADVSLNLNAGKWLVVLSPFYNYFPNYIYLNPTSAHDYFYGAGNQVFEYQQSRVMRYGGELQIRYQLTPAISAEALAEYLLSRQLSGAKEGYTLPFSPPPSVLFNLTYQTQGEGRSAKPYFSVDYRITAAQNNIVPPERKTPGSQLWNIQAGTQLKWFNRPLNLSLQVQNVFNTRYLNHTSFYRLIELPEAGRNIILSLKVPFGDSRL</sequence>